<gene>
    <name evidence="1" type="ORF">AAFH49_06470</name>
</gene>
<dbReference type="Pfam" id="PF13585">
    <property type="entry name" value="CHU_C"/>
    <property type="match status" value="1"/>
</dbReference>
<dbReference type="InterPro" id="IPR013783">
    <property type="entry name" value="Ig-like_fold"/>
</dbReference>
<sequence length="987" mass="105192">MVQFTLPRAGMLVRAALLLVVLLAGLGLRPEVAQATHIRAGDIQAKVDTTANPNPRRIFFKMILYLDISRGPNSVDQPNAVIFFGDGTSSCNPGIARPGGRLPIPGNSDTALSIYYFEHTYPSTGNYTVSFVGENRNGGVVNMSNPLDQSFYISTRITIDPALGLNHSPVLTAPAIDKGAVGQVYLHNPAAYDADHDSLAFHLRTSQKEPRLASNIVGPPCPGATGDNTPRPVTVPDFKYPNDPAIAANPVTVPYGGVPGDPTGGNPAIFVQDVHTGQITWNAPVAVGFYNVAMVVEEWRRTPLGRRLIGEVIRDMQIIVTATNNQRPTLTIPPDICVVAGQTVTGSVTAVDGVTAGSAQTPITLFAYGGILPPASFRQTTTGPPQAAGTFSWQTTCSNVAGLPYLVVFKAQDSPASPTPILIDEKTWRITVVGPPPQNLRVTPTAAPGGYNGMVLNWDAYTCANAAHIYIYRKVNPSTFTPGPCDTGIPASAGYVRIGTVAPGVTTFTDLNVDPATGTTIGLSRGQNYCYRIYADFPLPAGGESIASNEVCAQISGRGAMLTNVDVATTSATTGQIAVRWTQPRPIGGGTFTGTPSYMLSRAEGLNPVATAFVPVAHGPFTALTDTSYVDLGLDTQSKQYTYKLEFVRTFAPGQGTTLTEASPTASSVRLTALPNNPPTSITLSWTYQVPWNNSGKPVTIYRRTGATGALVPVATAPTGATSGTFTDRDPTLVKGENYCYYLQTEGSYAGFPFLSSLLNRSQVQCLTLNSPPCAPVLTLLPTNCDSLANLPEFPGLRERYTNRLRWTVGTTPAGCDANIINYRVYYRPTPTGRFTLLGTTSATSFVHSDLSFSGGCYALQAVVASGAVSDTSNVACQDNCLFFKLPNIFTPNGDGQNSVFRPKNNSPVRRIHFQAFNRWGTKVFENTTTADDPVLINWDGGGPTGESGNGTSAKVGDGVYFYLAEVEFADFANTKRTYKGWVEIVR</sequence>
<organism evidence="1 2">
    <name type="scientific">Hymenobacter segetis</name>
    <dbReference type="NCBI Taxonomy" id="2025509"/>
    <lineage>
        <taxon>Bacteria</taxon>
        <taxon>Pseudomonadati</taxon>
        <taxon>Bacteroidota</taxon>
        <taxon>Cytophagia</taxon>
        <taxon>Cytophagales</taxon>
        <taxon>Hymenobacteraceae</taxon>
        <taxon>Hymenobacter</taxon>
    </lineage>
</organism>
<name>A0ABU9LUS7_9BACT</name>
<dbReference type="Proteomes" id="UP001479606">
    <property type="component" value="Unassembled WGS sequence"/>
</dbReference>
<evidence type="ECO:0000313" key="1">
    <source>
        <dbReference type="EMBL" id="MEL5993846.1"/>
    </source>
</evidence>
<dbReference type="Gene3D" id="2.60.40.10">
    <property type="entry name" value="Immunoglobulins"/>
    <property type="match status" value="1"/>
</dbReference>
<accession>A0ABU9LUS7</accession>
<comment type="caution">
    <text evidence="1">The sequence shown here is derived from an EMBL/GenBank/DDBJ whole genome shotgun (WGS) entry which is preliminary data.</text>
</comment>
<reference evidence="1 2" key="1">
    <citation type="journal article" date="2018" name="Arch. Microbiol.">
        <title>Hymenobacter segetis sp. nov., isolated from soil.</title>
        <authorList>
            <person name="Ten L.N."/>
            <person name="Lim S.J."/>
            <person name="Kim B.O."/>
            <person name="Kang I.K."/>
            <person name="Jung H.Y."/>
        </authorList>
    </citation>
    <scope>NUCLEOTIDE SEQUENCE [LARGE SCALE GENOMIC DNA]</scope>
    <source>
        <strain evidence="1 2">S7-3-11</strain>
    </source>
</reference>
<keyword evidence="2" id="KW-1185">Reference proteome</keyword>
<protein>
    <submittedName>
        <fullName evidence="1">Gliding motility-associated C-terminal domain-containing protein</fullName>
    </submittedName>
</protein>
<dbReference type="EMBL" id="JBCEVZ010000010">
    <property type="protein sequence ID" value="MEL5993846.1"/>
    <property type="molecule type" value="Genomic_DNA"/>
</dbReference>
<proteinExistence type="predicted"/>
<evidence type="ECO:0000313" key="2">
    <source>
        <dbReference type="Proteomes" id="UP001479606"/>
    </source>
</evidence>